<dbReference type="GO" id="GO:0016020">
    <property type="term" value="C:membrane"/>
    <property type="evidence" value="ECO:0007669"/>
    <property type="project" value="TreeGrafter"/>
</dbReference>
<accession>A0A1R4FDR0</accession>
<dbReference type="Gene3D" id="3.40.50.1820">
    <property type="entry name" value="alpha/beta hydrolase"/>
    <property type="match status" value="1"/>
</dbReference>
<evidence type="ECO:0000259" key="1">
    <source>
        <dbReference type="Pfam" id="PF00561"/>
    </source>
</evidence>
<dbReference type="PANTHER" id="PTHR43798">
    <property type="entry name" value="MONOACYLGLYCEROL LIPASE"/>
    <property type="match status" value="1"/>
</dbReference>
<dbReference type="InterPro" id="IPR050266">
    <property type="entry name" value="AB_hydrolase_sf"/>
</dbReference>
<evidence type="ECO:0000313" key="2">
    <source>
        <dbReference type="EMBL" id="SJM54019.1"/>
    </source>
</evidence>
<dbReference type="SUPFAM" id="SSF53474">
    <property type="entry name" value="alpha/beta-Hydrolases"/>
    <property type="match status" value="1"/>
</dbReference>
<dbReference type="RefSeq" id="WP_087139488.1">
    <property type="nucleotide sequence ID" value="NZ_FUIE01000020.1"/>
</dbReference>
<dbReference type="PANTHER" id="PTHR43798:SF33">
    <property type="entry name" value="HYDROLASE, PUTATIVE (AFU_ORTHOLOGUE AFUA_2G14860)-RELATED"/>
    <property type="match status" value="1"/>
</dbReference>
<feature type="domain" description="AB hydrolase-1" evidence="1">
    <location>
        <begin position="28"/>
        <end position="149"/>
    </location>
</feature>
<dbReference type="GO" id="GO:0016787">
    <property type="term" value="F:hydrolase activity"/>
    <property type="evidence" value="ECO:0007669"/>
    <property type="project" value="UniProtKB-KW"/>
</dbReference>
<reference evidence="2 3" key="1">
    <citation type="submission" date="2017-02" db="EMBL/GenBank/DDBJ databases">
        <authorList>
            <person name="Peterson S.W."/>
        </authorList>
    </citation>
    <scope>NUCLEOTIDE SEQUENCE [LARGE SCALE GENOMIC DNA]</scope>
    <source>
        <strain evidence="2 3">3F5N</strain>
    </source>
</reference>
<dbReference type="OrthoDB" id="7185741at2"/>
<proteinExistence type="predicted"/>
<organism evidence="2 3">
    <name type="scientific">Brevundimonas diminuta 3F5N</name>
    <dbReference type="NCBI Taxonomy" id="1255603"/>
    <lineage>
        <taxon>Bacteria</taxon>
        <taxon>Pseudomonadati</taxon>
        <taxon>Pseudomonadota</taxon>
        <taxon>Alphaproteobacteria</taxon>
        <taxon>Caulobacterales</taxon>
        <taxon>Caulobacteraceae</taxon>
        <taxon>Brevundimonas</taxon>
    </lineage>
</organism>
<gene>
    <name evidence="2" type="ORF">FM111_04180</name>
</gene>
<dbReference type="AlphaFoldDB" id="A0A1R4FDR0"/>
<dbReference type="Proteomes" id="UP000195766">
    <property type="component" value="Unassembled WGS sequence"/>
</dbReference>
<dbReference type="Pfam" id="PF00561">
    <property type="entry name" value="Abhydrolase_1"/>
    <property type="match status" value="1"/>
</dbReference>
<name>A0A1R4FDR0_BREDI</name>
<evidence type="ECO:0000313" key="3">
    <source>
        <dbReference type="Proteomes" id="UP000195766"/>
    </source>
</evidence>
<keyword evidence="2" id="KW-0378">Hydrolase</keyword>
<dbReference type="InterPro" id="IPR029058">
    <property type="entry name" value="AB_hydrolase_fold"/>
</dbReference>
<dbReference type="InterPro" id="IPR000073">
    <property type="entry name" value="AB_hydrolase_1"/>
</dbReference>
<protein>
    <submittedName>
        <fullName evidence="2">Alpha/beta hydrolase fold</fullName>
    </submittedName>
</protein>
<sequence length="261" mass="27914">MKHLPPKHDAVIKGQKLVYRLAPGDGATLVLINGAGGPMEGWFRLFPDITQAGTVFVYDRPGVGESPPPILPQTGAEVVETLRDLLKATGLTPPYLLVAHSFGGLHANLFARQHPEEVAGLVLIEPTTAEDVTALKPLQSGAQRWVNGLLNRLSPSNPDGEVAHELETVRQLAAAAPFPDVPLAVIVGGKAPKDWQARPEAQTLRRQHLEALSRLSPQGALILAARSGHFPQISEPAVVLEVIAPLAARLAANRSREQRPA</sequence>
<dbReference type="EMBL" id="FUIE01000020">
    <property type="protein sequence ID" value="SJM54019.1"/>
    <property type="molecule type" value="Genomic_DNA"/>
</dbReference>